<dbReference type="Gene3D" id="1.10.238.10">
    <property type="entry name" value="EF-hand"/>
    <property type="match status" value="3"/>
</dbReference>
<proteinExistence type="predicted"/>
<feature type="compositionally biased region" description="Basic and acidic residues" evidence="1">
    <location>
        <begin position="766"/>
        <end position="785"/>
    </location>
</feature>
<feature type="domain" description="EH" evidence="3">
    <location>
        <begin position="240"/>
        <end position="331"/>
    </location>
</feature>
<feature type="compositionally biased region" description="Polar residues" evidence="1">
    <location>
        <begin position="1050"/>
        <end position="1059"/>
    </location>
</feature>
<feature type="compositionally biased region" description="Polar residues" evidence="1">
    <location>
        <begin position="933"/>
        <end position="959"/>
    </location>
</feature>
<dbReference type="GO" id="GO:0005509">
    <property type="term" value="F:calcium ion binding"/>
    <property type="evidence" value="ECO:0007669"/>
    <property type="project" value="InterPro"/>
</dbReference>
<feature type="compositionally biased region" description="Basic and acidic residues" evidence="1">
    <location>
        <begin position="646"/>
        <end position="661"/>
    </location>
</feature>
<feature type="compositionally biased region" description="Polar residues" evidence="1">
    <location>
        <begin position="799"/>
        <end position="810"/>
    </location>
</feature>
<feature type="region of interest" description="Disordered" evidence="1">
    <location>
        <begin position="390"/>
        <end position="416"/>
    </location>
</feature>
<dbReference type="AlphaFoldDB" id="A0A367K6Z2"/>
<evidence type="ECO:0000259" key="3">
    <source>
        <dbReference type="PROSITE" id="PS50031"/>
    </source>
</evidence>
<feature type="compositionally biased region" description="Basic and acidic residues" evidence="1">
    <location>
        <begin position="1078"/>
        <end position="1095"/>
    </location>
</feature>
<dbReference type="SMART" id="SM00054">
    <property type="entry name" value="EFh"/>
    <property type="match status" value="3"/>
</dbReference>
<dbReference type="Gene3D" id="1.10.8.10">
    <property type="entry name" value="DNA helicase RuvA subunit, C-terminal domain"/>
    <property type="match status" value="1"/>
</dbReference>
<feature type="compositionally biased region" description="Low complexity" evidence="1">
    <location>
        <begin position="746"/>
        <end position="755"/>
    </location>
</feature>
<dbReference type="PROSITE" id="PS50030">
    <property type="entry name" value="UBA"/>
    <property type="match status" value="1"/>
</dbReference>
<sequence length="1233" mass="139972">MSTTNTWESSLTPTEVTTYKQLFKAAALTQPNIVTGLEAVQFFARSELPNTVLSEIWETADEHNLGYLTPNTFAVALKLIACAQNHIKPKSPLLSTPTPLPRIKGIQLTSESDHALITPAERMKYQSIYKAQRPTDFGIQAEAAKNLFLKSKLPNDQLAQIWNLADIRRCGYLNESEFIIAMHYIAKLMDKSMTELPAVLPQSVYLSALGQQSVSSPSSRRASSIASTISNVDQLVPSQDKARYESYFNKLDRQGRGIIQRSDAFELFKRSKLPDTELVHIWNMVDRDGKQTLNSTQFAAAMHLIHSKLSGQSIMSPTILPPVMTASPQMISQAMPVKEEEEEDLLGEDNQELAEETNKVNLLQNQIETTKKATRDLQAQKSRIEQSLSALKEKNTDLKHQQEELQSKNESETMQLQQLKETLSNESPTWERVKTEFESAEKDLESLKKQKVEVQNELKQGQNENERLRRSVHNIQMETLRFTKQLDELQEKHKRKQERAAAKKAALEKAEAERIAAEQKKKQEEEERQRIEKQEEEERQRVEKERQEEEERQRVEKERQEEEERQRVEKERQEEEERQKIEKERQEEEERQREEKERRSQSGPEEDGEHMEKERRMTDERRPSQEQGLSRSDHEKEPKIVGQTEEIDRPVSESIKEDIPHEQLSTKSELTQDQTKLESSLPQGLKGEEITEGSINNLEQIVSDKDNKEQEIQQAQLAQYTDKSEAKENEEIKDTTKGDTADKIVPIEAEAAIIAPERDEQDDKEEQVTHDRDMPIIKPHEEGNETGKILDINPFKESGISQDSNVSVGHTRQPDYLTDTEGEATDSADDFYDAVENGDSNPIKNALTSRKQDTRTSSADESEFVMIDHPDNNGPSVRSKGITKRPDGLEQAKSSELLGMIERKEGEKRSKNKEEEEEPVMISSLSESDSSDTNARTVPPSEQLNQTNDIMKQSSSKANRSPEPSMFDVTKYDQTVSTTPLIDSNEFDSIFGNKQNSPNSNHDNLDDSSLKGDAIQDNENDNHPTSPASDKLNTQLPMLEDIPETKENAPEQTKSNIDLSQGHEHAGFLHNNSTENNLGEHGRGWKEETPPKETVPEIDNSNKKKKKKGIMKWAKTLGGFDGDNKKKKKKKTDKEAQQQNKSSSSTNTQGIITQTSPSEHKQPTFMQHAAPSVTPSTASNNNDIANAYNLDTIQGSRIAELVNMGFDPTAAKEALDRYDQDLEKATNYLLDQS</sequence>
<feature type="compositionally biased region" description="Low complexity" evidence="1">
    <location>
        <begin position="1137"/>
        <end position="1149"/>
    </location>
</feature>
<evidence type="ECO:0000259" key="2">
    <source>
        <dbReference type="PROSITE" id="PS50030"/>
    </source>
</evidence>
<dbReference type="SUPFAM" id="SSF47473">
    <property type="entry name" value="EF-hand"/>
    <property type="match status" value="3"/>
</dbReference>
<dbReference type="GO" id="GO:0016197">
    <property type="term" value="P:endosomal transport"/>
    <property type="evidence" value="ECO:0007669"/>
    <property type="project" value="TreeGrafter"/>
</dbReference>
<dbReference type="SMART" id="SM00165">
    <property type="entry name" value="UBA"/>
    <property type="match status" value="1"/>
</dbReference>
<dbReference type="OrthoDB" id="524326at2759"/>
<protein>
    <recommendedName>
        <fullName evidence="7">Epidermal growth factor receptor substrate 15</fullName>
    </recommendedName>
</protein>
<keyword evidence="6" id="KW-1185">Reference proteome</keyword>
<dbReference type="GO" id="GO:0005886">
    <property type="term" value="C:plasma membrane"/>
    <property type="evidence" value="ECO:0007669"/>
    <property type="project" value="TreeGrafter"/>
</dbReference>
<dbReference type="PROSITE" id="PS50222">
    <property type="entry name" value="EF_HAND_2"/>
    <property type="match status" value="2"/>
</dbReference>
<feature type="region of interest" description="Disordered" evidence="1">
    <location>
        <begin position="984"/>
        <end position="1180"/>
    </location>
</feature>
<feature type="compositionally biased region" description="Basic and acidic residues" evidence="1">
    <location>
        <begin position="901"/>
        <end position="914"/>
    </location>
</feature>
<organism evidence="5 6">
    <name type="scientific">Rhizopus azygosporus</name>
    <name type="common">Rhizopus microsporus var. azygosporus</name>
    <dbReference type="NCBI Taxonomy" id="86630"/>
    <lineage>
        <taxon>Eukaryota</taxon>
        <taxon>Fungi</taxon>
        <taxon>Fungi incertae sedis</taxon>
        <taxon>Mucoromycota</taxon>
        <taxon>Mucoromycotina</taxon>
        <taxon>Mucoromycetes</taxon>
        <taxon>Mucorales</taxon>
        <taxon>Mucorineae</taxon>
        <taxon>Rhizopodaceae</taxon>
        <taxon>Rhizopus</taxon>
    </lineage>
</organism>
<dbReference type="GO" id="GO:0005737">
    <property type="term" value="C:cytoplasm"/>
    <property type="evidence" value="ECO:0007669"/>
    <property type="project" value="TreeGrafter"/>
</dbReference>
<feature type="compositionally biased region" description="Polar residues" evidence="1">
    <location>
        <begin position="838"/>
        <end position="859"/>
    </location>
</feature>
<name>A0A367K6Z2_RHIAZ</name>
<dbReference type="InterPro" id="IPR009060">
    <property type="entry name" value="UBA-like_sf"/>
</dbReference>
<feature type="domain" description="EF-hand" evidence="4">
    <location>
        <begin position="273"/>
        <end position="308"/>
    </location>
</feature>
<feature type="region of interest" description="Disordered" evidence="1">
    <location>
        <begin position="486"/>
        <end position="972"/>
    </location>
</feature>
<dbReference type="STRING" id="86630.A0A367K6Z2"/>
<evidence type="ECO:0000259" key="4">
    <source>
        <dbReference type="PROSITE" id="PS50222"/>
    </source>
</evidence>
<dbReference type="GO" id="GO:0006897">
    <property type="term" value="P:endocytosis"/>
    <property type="evidence" value="ECO:0007669"/>
    <property type="project" value="TreeGrafter"/>
</dbReference>
<feature type="compositionally biased region" description="Basic and acidic residues" evidence="1">
    <location>
        <begin position="610"/>
        <end position="624"/>
    </location>
</feature>
<dbReference type="InterPro" id="IPR000261">
    <property type="entry name" value="EH_dom"/>
</dbReference>
<reference evidence="5 6" key="1">
    <citation type="journal article" date="2018" name="G3 (Bethesda)">
        <title>Phylogenetic and Phylogenomic Definition of Rhizopus Species.</title>
        <authorList>
            <person name="Gryganskyi A.P."/>
            <person name="Golan J."/>
            <person name="Dolatabadi S."/>
            <person name="Mondo S."/>
            <person name="Robb S."/>
            <person name="Idnurm A."/>
            <person name="Muszewska A."/>
            <person name="Steczkiewicz K."/>
            <person name="Masonjones S."/>
            <person name="Liao H.L."/>
            <person name="Gajdeczka M.T."/>
            <person name="Anike F."/>
            <person name="Vuek A."/>
            <person name="Anishchenko I.M."/>
            <person name="Voigt K."/>
            <person name="de Hoog G.S."/>
            <person name="Smith M.E."/>
            <person name="Heitman J."/>
            <person name="Vilgalys R."/>
            <person name="Stajich J.E."/>
        </authorList>
    </citation>
    <scope>NUCLEOTIDE SEQUENCE [LARGE SCALE GENOMIC DNA]</scope>
    <source>
        <strain evidence="5 6">CBS 357.93</strain>
    </source>
</reference>
<dbReference type="EMBL" id="PJQL01000236">
    <property type="protein sequence ID" value="RCH97935.1"/>
    <property type="molecule type" value="Genomic_DNA"/>
</dbReference>
<dbReference type="SUPFAM" id="SSF46934">
    <property type="entry name" value="UBA-like"/>
    <property type="match status" value="1"/>
</dbReference>
<dbReference type="PROSITE" id="PS50031">
    <property type="entry name" value="EH"/>
    <property type="match status" value="3"/>
</dbReference>
<feature type="compositionally biased region" description="Polar residues" evidence="1">
    <location>
        <begin position="663"/>
        <end position="682"/>
    </location>
</feature>
<dbReference type="CDD" id="cd00052">
    <property type="entry name" value="EH"/>
    <property type="match status" value="3"/>
</dbReference>
<feature type="domain" description="EH" evidence="3">
    <location>
        <begin position="121"/>
        <end position="204"/>
    </location>
</feature>
<dbReference type="Pfam" id="PF00627">
    <property type="entry name" value="UBA"/>
    <property type="match status" value="1"/>
</dbReference>
<feature type="domain" description="UBA" evidence="2">
    <location>
        <begin position="1189"/>
        <end position="1232"/>
    </location>
</feature>
<feature type="compositionally biased region" description="Basic and acidic residues" evidence="1">
    <location>
        <begin position="722"/>
        <end position="742"/>
    </location>
</feature>
<gene>
    <name evidence="5" type="ORF">CU097_003074</name>
</gene>
<feature type="compositionally biased region" description="Basic and acidic residues" evidence="1">
    <location>
        <begin position="702"/>
        <end position="711"/>
    </location>
</feature>
<dbReference type="Proteomes" id="UP000252139">
    <property type="component" value="Unassembled WGS sequence"/>
</dbReference>
<evidence type="ECO:0000256" key="1">
    <source>
        <dbReference type="SAM" id="MobiDB-lite"/>
    </source>
</evidence>
<feature type="compositionally biased region" description="Basic and acidic residues" evidence="1">
    <location>
        <begin position="391"/>
        <end position="411"/>
    </location>
</feature>
<feature type="compositionally biased region" description="Polar residues" evidence="1">
    <location>
        <begin position="1023"/>
        <end position="1036"/>
    </location>
</feature>
<feature type="compositionally biased region" description="Polar residues" evidence="1">
    <location>
        <begin position="992"/>
        <end position="1002"/>
    </location>
</feature>
<dbReference type="SMART" id="SM00027">
    <property type="entry name" value="EH"/>
    <property type="match status" value="3"/>
</dbReference>
<feature type="compositionally biased region" description="Polar residues" evidence="1">
    <location>
        <begin position="712"/>
        <end position="721"/>
    </location>
</feature>
<comment type="caution">
    <text evidence="5">The sequence shown here is derived from an EMBL/GenBank/DDBJ whole genome shotgun (WGS) entry which is preliminary data.</text>
</comment>
<dbReference type="Pfam" id="PF12763">
    <property type="entry name" value="EH"/>
    <property type="match status" value="3"/>
</dbReference>
<dbReference type="InterPro" id="IPR015940">
    <property type="entry name" value="UBA"/>
</dbReference>
<dbReference type="CDD" id="cd14270">
    <property type="entry name" value="UBA"/>
    <property type="match status" value="1"/>
</dbReference>
<accession>A0A367K6Z2</accession>
<feature type="compositionally biased region" description="Acidic residues" evidence="1">
    <location>
        <begin position="818"/>
        <end position="833"/>
    </location>
</feature>
<evidence type="ECO:0008006" key="7">
    <source>
        <dbReference type="Google" id="ProtNLM"/>
    </source>
</evidence>
<feature type="domain" description="EH" evidence="3">
    <location>
        <begin position="15"/>
        <end position="101"/>
    </location>
</feature>
<dbReference type="InterPro" id="IPR002048">
    <property type="entry name" value="EF_hand_dom"/>
</dbReference>
<evidence type="ECO:0000313" key="5">
    <source>
        <dbReference type="EMBL" id="RCH97935.1"/>
    </source>
</evidence>
<dbReference type="PANTHER" id="PTHR11216">
    <property type="entry name" value="EH DOMAIN"/>
    <property type="match status" value="1"/>
</dbReference>
<evidence type="ECO:0000313" key="6">
    <source>
        <dbReference type="Proteomes" id="UP000252139"/>
    </source>
</evidence>
<feature type="compositionally biased region" description="Basic and acidic residues" evidence="1">
    <location>
        <begin position="498"/>
        <end position="600"/>
    </location>
</feature>
<feature type="compositionally biased region" description="Low complexity" evidence="1">
    <location>
        <begin position="923"/>
        <end position="932"/>
    </location>
</feature>
<dbReference type="PANTHER" id="PTHR11216:SF170">
    <property type="entry name" value="DYNAMIN ASSOCIATED PROTEIN 160, ISOFORM D"/>
    <property type="match status" value="1"/>
</dbReference>
<dbReference type="InterPro" id="IPR011992">
    <property type="entry name" value="EF-hand-dom_pair"/>
</dbReference>
<feature type="domain" description="EF-hand" evidence="4">
    <location>
        <begin position="153"/>
        <end position="188"/>
    </location>
</feature>